<dbReference type="OrthoDB" id="8100940at2"/>
<dbReference type="AlphaFoldDB" id="A0A3M9XL48"/>
<keyword evidence="3" id="KW-0238">DNA-binding</keyword>
<dbReference type="GO" id="GO:0003677">
    <property type="term" value="F:DNA binding"/>
    <property type="evidence" value="ECO:0007669"/>
    <property type="project" value="UniProtKB-KW"/>
</dbReference>
<accession>A0A3M9XL48</accession>
<reference evidence="3 4" key="1">
    <citation type="submission" date="2018-08" db="EMBL/GenBank/DDBJ databases">
        <title>Genome sequence of Methylocystis hirsuta CSC1, a methanotroph able to accumulate PHAs.</title>
        <authorList>
            <person name="Bordel S."/>
            <person name="Rodriguez E."/>
            <person name="Gancedo J."/>
            <person name="Munoz R."/>
        </authorList>
    </citation>
    <scope>NUCLEOTIDE SEQUENCE [LARGE SCALE GENOMIC DNA]</scope>
    <source>
        <strain evidence="3 4">CSC1</strain>
    </source>
</reference>
<keyword evidence="4" id="KW-1185">Reference proteome</keyword>
<evidence type="ECO:0000313" key="3">
    <source>
        <dbReference type="EMBL" id="RNJ48784.1"/>
    </source>
</evidence>
<protein>
    <submittedName>
        <fullName evidence="3">DNA-binding protein</fullName>
    </submittedName>
</protein>
<name>A0A3M9XL48_9HYPH</name>
<evidence type="ECO:0000256" key="1">
    <source>
        <dbReference type="SAM" id="MobiDB-lite"/>
    </source>
</evidence>
<feature type="domain" description="Helix-turn-helix" evidence="2">
    <location>
        <begin position="30"/>
        <end position="75"/>
    </location>
</feature>
<dbReference type="RefSeq" id="WP_123174780.1">
    <property type="nucleotide sequence ID" value="NZ_QWDD01000001.1"/>
</dbReference>
<comment type="caution">
    <text evidence="3">The sequence shown here is derived from an EMBL/GenBank/DDBJ whole genome shotgun (WGS) entry which is preliminary data.</text>
</comment>
<evidence type="ECO:0000313" key="4">
    <source>
        <dbReference type="Proteomes" id="UP000268623"/>
    </source>
</evidence>
<dbReference type="Proteomes" id="UP000268623">
    <property type="component" value="Unassembled WGS sequence"/>
</dbReference>
<sequence>MSMSARVEGFADARPHAQPQNQSDVEPRALRINQACKALSISRSSIYKAAAAGEIRLVKVAGRTLVPASEISRVLGEAV</sequence>
<evidence type="ECO:0000259" key="2">
    <source>
        <dbReference type="Pfam" id="PF12728"/>
    </source>
</evidence>
<organism evidence="3 4">
    <name type="scientific">Methylocystis hirsuta</name>
    <dbReference type="NCBI Taxonomy" id="369798"/>
    <lineage>
        <taxon>Bacteria</taxon>
        <taxon>Pseudomonadati</taxon>
        <taxon>Pseudomonadota</taxon>
        <taxon>Alphaproteobacteria</taxon>
        <taxon>Hyphomicrobiales</taxon>
        <taxon>Methylocystaceae</taxon>
        <taxon>Methylocystis</taxon>
    </lineage>
</organism>
<dbReference type="InterPro" id="IPR041657">
    <property type="entry name" value="HTH_17"/>
</dbReference>
<dbReference type="Pfam" id="PF12728">
    <property type="entry name" value="HTH_17"/>
    <property type="match status" value="1"/>
</dbReference>
<dbReference type="EMBL" id="QWDD01000001">
    <property type="protein sequence ID" value="RNJ48784.1"/>
    <property type="molecule type" value="Genomic_DNA"/>
</dbReference>
<gene>
    <name evidence="3" type="ORF">D1O30_03235</name>
</gene>
<proteinExistence type="predicted"/>
<feature type="region of interest" description="Disordered" evidence="1">
    <location>
        <begin position="1"/>
        <end position="27"/>
    </location>
</feature>